<dbReference type="Gene3D" id="3.40.50.1010">
    <property type="entry name" value="5'-nuclease"/>
    <property type="match status" value="1"/>
</dbReference>
<dbReference type="AlphaFoldDB" id="M9MFY6"/>
<evidence type="ECO:0008006" key="4">
    <source>
        <dbReference type="Google" id="ProtNLM"/>
    </source>
</evidence>
<evidence type="ECO:0000256" key="1">
    <source>
        <dbReference type="SAM" id="MobiDB-lite"/>
    </source>
</evidence>
<organism evidence="2 3">
    <name type="scientific">Pseudozyma antarctica (strain T-34)</name>
    <name type="common">Yeast</name>
    <name type="synonym">Candida antarctica</name>
    <dbReference type="NCBI Taxonomy" id="1151754"/>
    <lineage>
        <taxon>Eukaryota</taxon>
        <taxon>Fungi</taxon>
        <taxon>Dikarya</taxon>
        <taxon>Basidiomycota</taxon>
        <taxon>Ustilaginomycotina</taxon>
        <taxon>Ustilaginomycetes</taxon>
        <taxon>Ustilaginales</taxon>
        <taxon>Ustilaginaceae</taxon>
        <taxon>Moesziomyces</taxon>
    </lineage>
</organism>
<sequence>MPDETAQQRTERQNRLSHAMGVMFLQDKVDKLERDVSKITYPRSMRHTHSAPTAELNPTQPRYHAANPPPKPRAITGPGLTPTPTPTTTATASTSTSATATAATCMRLVDASVLIFSLRSVHNWTRDRATCVIIPLEAINTLDLLKKGDEPINLAARKATRWLEEKIAIAPHDGDQLLTHPAPGIYAQKEAFRASTAQIDKIRAHVVATRLGAADQAEGSAAKDAFGLEGAPRYLRELLAACVYCRTACASEVDFKVALAYPPAHVQDSMMAAHAAAGDRPSYLVRTDGRATEAWLDAYGVPFEVVPTSKTWTGEKQSSRFRTHAASSHDADLRSEPSKNTRPDAGHSSATARGRATSSSPSELDSGHFGGIDTEEGPIIARPSSPASSAASFRTSFTASTSSTHDDRSQRSAHSASSMRIVRHPPDSSAAKDDVETGSKWCRLTSRTLHKTRSGADKMEDYLRRLEAGASAPADRPRTTQHDPR</sequence>
<dbReference type="Proteomes" id="UP000011976">
    <property type="component" value="Unassembled WGS sequence"/>
</dbReference>
<dbReference type="STRING" id="1151754.M9MFY6"/>
<accession>M9MFY6</accession>
<feature type="compositionally biased region" description="Basic and acidic residues" evidence="1">
    <location>
        <begin position="424"/>
        <end position="437"/>
    </location>
</feature>
<evidence type="ECO:0000313" key="2">
    <source>
        <dbReference type="EMBL" id="GAC76578.1"/>
    </source>
</evidence>
<feature type="region of interest" description="Disordered" evidence="1">
    <location>
        <begin position="44"/>
        <end position="95"/>
    </location>
</feature>
<feature type="compositionally biased region" description="Basic and acidic residues" evidence="1">
    <location>
        <begin position="327"/>
        <end position="345"/>
    </location>
</feature>
<proteinExistence type="predicted"/>
<reference evidence="3" key="1">
    <citation type="journal article" date="2013" name="Genome Announc.">
        <title>Genome sequence of the basidiomycetous yeast Pseudozyma antarctica T-34, a producer of the glycolipid biosurfactants mannosylerythritol lipids.</title>
        <authorList>
            <person name="Morita T."/>
            <person name="Koike H."/>
            <person name="Koyama Y."/>
            <person name="Hagiwara H."/>
            <person name="Ito E."/>
            <person name="Fukuoka T."/>
            <person name="Imura T."/>
            <person name="Machida M."/>
            <person name="Kitamoto D."/>
        </authorList>
    </citation>
    <scope>NUCLEOTIDE SEQUENCE [LARGE SCALE GENOMIC DNA]</scope>
    <source>
        <strain evidence="3">T-34</strain>
    </source>
</reference>
<dbReference type="OrthoDB" id="69928at2759"/>
<feature type="region of interest" description="Disordered" evidence="1">
    <location>
        <begin position="313"/>
        <end position="438"/>
    </location>
</feature>
<name>M9MFY6_PSEA3</name>
<evidence type="ECO:0000313" key="3">
    <source>
        <dbReference type="Proteomes" id="UP000011976"/>
    </source>
</evidence>
<feature type="compositionally biased region" description="Low complexity" evidence="1">
    <location>
        <begin position="381"/>
        <end position="403"/>
    </location>
</feature>
<feature type="compositionally biased region" description="Low complexity" evidence="1">
    <location>
        <begin position="348"/>
        <end position="362"/>
    </location>
</feature>
<dbReference type="EMBL" id="DF196788">
    <property type="protein sequence ID" value="GAC76578.1"/>
    <property type="molecule type" value="Genomic_DNA"/>
</dbReference>
<feature type="compositionally biased region" description="Low complexity" evidence="1">
    <location>
        <begin position="86"/>
        <end position="95"/>
    </location>
</feature>
<feature type="compositionally biased region" description="Basic and acidic residues" evidence="1">
    <location>
        <begin position="475"/>
        <end position="485"/>
    </location>
</feature>
<gene>
    <name evidence="2" type="ORF">PANT_22c00095</name>
</gene>
<feature type="region of interest" description="Disordered" evidence="1">
    <location>
        <begin position="464"/>
        <end position="485"/>
    </location>
</feature>
<protein>
    <recommendedName>
        <fullName evidence="4">PIN domain-containing protein</fullName>
    </recommendedName>
</protein>